<protein>
    <submittedName>
        <fullName evidence="1">Uncharacterized protein</fullName>
    </submittedName>
</protein>
<organism evidence="1 2">
    <name type="scientific">Candidatus Magnetoglobus multicellularis str. Araruama</name>
    <dbReference type="NCBI Taxonomy" id="890399"/>
    <lineage>
        <taxon>Bacteria</taxon>
        <taxon>Pseudomonadati</taxon>
        <taxon>Thermodesulfobacteriota</taxon>
        <taxon>Desulfobacteria</taxon>
        <taxon>Desulfobacterales</taxon>
        <taxon>Desulfobacteraceae</taxon>
        <taxon>Candidatus Magnetoglobus</taxon>
    </lineage>
</organism>
<reference evidence="2" key="1">
    <citation type="submission" date="2012-11" db="EMBL/GenBank/DDBJ databases">
        <authorList>
            <person name="Lucero-Rivera Y.E."/>
            <person name="Tovar-Ramirez D."/>
        </authorList>
    </citation>
    <scope>NUCLEOTIDE SEQUENCE [LARGE SCALE GENOMIC DNA]</scope>
    <source>
        <strain evidence="2">Araruama</strain>
    </source>
</reference>
<comment type="caution">
    <text evidence="1">The sequence shown here is derived from an EMBL/GenBank/DDBJ whole genome shotgun (WGS) entry which is preliminary data.</text>
</comment>
<dbReference type="Proteomes" id="UP000189670">
    <property type="component" value="Unassembled WGS sequence"/>
</dbReference>
<gene>
    <name evidence="1" type="ORF">OMM_05386</name>
</gene>
<proteinExistence type="predicted"/>
<sequence>MTNIGSTKISNVTIQKISGSHQLQSIDLSISNKTMDINQTSTISANFLYLTVSYQVGIFKSGFCKRKVENQYKSIILQVQCFGLIWSRKNQQQIPICLLMFPGNQSMQQLFMTLVFMKISSTHLPKKIVINFIQLLIPQEASLLKCL</sequence>
<evidence type="ECO:0000313" key="2">
    <source>
        <dbReference type="Proteomes" id="UP000189670"/>
    </source>
</evidence>
<accession>A0A1V1NWK4</accession>
<dbReference type="AlphaFoldDB" id="A0A1V1NWK4"/>
<evidence type="ECO:0000313" key="1">
    <source>
        <dbReference type="EMBL" id="ETR66977.1"/>
    </source>
</evidence>
<dbReference type="EMBL" id="ATBP01001627">
    <property type="protein sequence ID" value="ETR66977.1"/>
    <property type="molecule type" value="Genomic_DNA"/>
</dbReference>
<name>A0A1V1NWK4_9BACT</name>